<dbReference type="PANTHER" id="PTHR45935:SF15">
    <property type="entry name" value="SCAN BOX DOMAIN-CONTAINING PROTEIN"/>
    <property type="match status" value="1"/>
</dbReference>
<keyword evidence="5" id="KW-1185">Reference proteome</keyword>
<keyword evidence="1" id="KW-0539">Nucleus</keyword>
<dbReference type="Proteomes" id="UP000694545">
    <property type="component" value="Unplaced"/>
</dbReference>
<accession>A0A8D2LBX8</accession>
<organism evidence="4 5">
    <name type="scientific">Varanus komodoensis</name>
    <name type="common">Komodo dragon</name>
    <dbReference type="NCBI Taxonomy" id="61221"/>
    <lineage>
        <taxon>Eukaryota</taxon>
        <taxon>Metazoa</taxon>
        <taxon>Chordata</taxon>
        <taxon>Craniata</taxon>
        <taxon>Vertebrata</taxon>
        <taxon>Euteleostomi</taxon>
        <taxon>Lepidosauria</taxon>
        <taxon>Squamata</taxon>
        <taxon>Bifurcata</taxon>
        <taxon>Unidentata</taxon>
        <taxon>Episquamata</taxon>
        <taxon>Toxicofera</taxon>
        <taxon>Anguimorpha</taxon>
        <taxon>Paleoanguimorpha</taxon>
        <taxon>Varanoidea</taxon>
        <taxon>Varanidae</taxon>
        <taxon>Varanus</taxon>
    </lineage>
</organism>
<dbReference type="PROSITE" id="PS50804">
    <property type="entry name" value="SCAN_BOX"/>
    <property type="match status" value="1"/>
</dbReference>
<dbReference type="SMART" id="SM00431">
    <property type="entry name" value="SCAN"/>
    <property type="match status" value="1"/>
</dbReference>
<proteinExistence type="predicted"/>
<dbReference type="FunFam" id="1.10.4020.10:FF:000001">
    <property type="entry name" value="zinc finger protein 263 isoform X1"/>
    <property type="match status" value="1"/>
</dbReference>
<dbReference type="Pfam" id="PF02023">
    <property type="entry name" value="SCAN"/>
    <property type="match status" value="1"/>
</dbReference>
<dbReference type="AlphaFoldDB" id="A0A8D2LBX8"/>
<protein>
    <recommendedName>
        <fullName evidence="3">SCAN box domain-containing protein</fullName>
    </recommendedName>
</protein>
<dbReference type="InterPro" id="IPR038269">
    <property type="entry name" value="SCAN_sf"/>
</dbReference>
<evidence type="ECO:0000313" key="5">
    <source>
        <dbReference type="Proteomes" id="UP000694545"/>
    </source>
</evidence>
<reference evidence="4" key="1">
    <citation type="submission" date="2025-08" db="UniProtKB">
        <authorList>
            <consortium name="Ensembl"/>
        </authorList>
    </citation>
    <scope>IDENTIFICATION</scope>
</reference>
<name>A0A8D2LBX8_VARKO</name>
<feature type="domain" description="SCAN box" evidence="3">
    <location>
        <begin position="49"/>
        <end position="126"/>
    </location>
</feature>
<dbReference type="OMA" id="WLMPERC"/>
<dbReference type="Ensembl" id="ENSVKKT00000020198.1">
    <property type="protein sequence ID" value="ENSVKKP00000019713.1"/>
    <property type="gene ID" value="ENSVKKG00000013349.1"/>
</dbReference>
<feature type="signal peptide" evidence="2">
    <location>
        <begin position="1"/>
        <end position="18"/>
    </location>
</feature>
<dbReference type="SUPFAM" id="SSF47353">
    <property type="entry name" value="Retrovirus capsid dimerization domain-like"/>
    <property type="match status" value="1"/>
</dbReference>
<sequence length="152" mass="17493">MLGVLLIVIAYDLQPSFPGLEGRDREDDGKVKTAILQGGDATNPKKLCQHFRHLYFREAEGPREAFEQLHDLCCQWLMPERCTKEQVLELLILEQFLAVLPPDMQNWVREAVPDSCYQAVALAEEFLLRQQEAEGWEGRVKSPMIPFLYSTE</sequence>
<evidence type="ECO:0000256" key="1">
    <source>
        <dbReference type="ARBA" id="ARBA00023242"/>
    </source>
</evidence>
<dbReference type="PANTHER" id="PTHR45935">
    <property type="entry name" value="PROTEIN ZBED8-RELATED"/>
    <property type="match status" value="1"/>
</dbReference>
<dbReference type="InterPro" id="IPR003309">
    <property type="entry name" value="SCAN_dom"/>
</dbReference>
<dbReference type="CDD" id="cd07936">
    <property type="entry name" value="SCAN"/>
    <property type="match status" value="1"/>
</dbReference>
<evidence type="ECO:0000259" key="3">
    <source>
        <dbReference type="PROSITE" id="PS50804"/>
    </source>
</evidence>
<keyword evidence="2" id="KW-0732">Signal</keyword>
<dbReference type="Gene3D" id="1.10.4020.10">
    <property type="entry name" value="DNA breaking-rejoining enzymes"/>
    <property type="match status" value="1"/>
</dbReference>
<evidence type="ECO:0000313" key="4">
    <source>
        <dbReference type="Ensembl" id="ENSVKKP00000019713.1"/>
    </source>
</evidence>
<reference evidence="4" key="2">
    <citation type="submission" date="2025-09" db="UniProtKB">
        <authorList>
            <consortium name="Ensembl"/>
        </authorList>
    </citation>
    <scope>IDENTIFICATION</scope>
</reference>
<dbReference type="InterPro" id="IPR050916">
    <property type="entry name" value="SCAN-C2H2_zinc_finger"/>
</dbReference>
<feature type="chain" id="PRO_5034425179" description="SCAN box domain-containing protein" evidence="2">
    <location>
        <begin position="19"/>
        <end position="152"/>
    </location>
</feature>
<evidence type="ECO:0000256" key="2">
    <source>
        <dbReference type="SAM" id="SignalP"/>
    </source>
</evidence>